<sequence>MHPYAEYVNPVLGKRLHQLNMDKIFRRGRGCELVDDAGHTYLDFIASYGALPFGFNPPEIWEAIRTVAETQEPSFIQPSALDAAGMLARELVRIAPPGLRYVTFANSGAEAIEAAFKLARIYTKRPGILTTHNSFHGKTLGALSATGKDSYQKGFGAPVPGFDRTVFGDIGQLAAALAAKPDYYAAFVVEPIQGEGGIIIPPDGYLREALELCHSHGVLMIVDEVQTGLGRTGRFFACQAEGISPDIMTVAKALGGGIMPIGACLCTAEVYTDDFGEKHSSTFAGNTLACRVGLKVLEMLTRDDGRLLREVAANGEFLLRGLQKLRERYPQVIAAVRGRGLMLGLELGVSQENLPDSLLGIMADQEFLSPVVSSYLLNVERLRVAPTLNGASVIRLEPPLIVTRAQCERALESLERMAKRLATGNTAAFLCHLVGAEPPAVTVREIPPKPLAKPTGDPAEGRFAFLVHPLYLKNYSEFDEALQSFSEREMQDLIWRWNDLVEPFVCGRTRITSKTGQQAYGEFICVCRTSEELMAMPKEQALKELGAAVRLARERGAGIVGLGAYTSVVTKGGRELRNLGVAITTGNSYTVAAAAEAALEAARRLEIPVQESIAAVVGATGSIGRAVAMLLAEKVHSLVLIGNPANQEHSRRRLMKVAAEIYQHLNRESFTGGGAIAEFVRNHPRIPHPGAPLEEYQAFAESVIGKSPVIYTVDLKHFLPLADLVVTATSQVNSLITPEMLKFGAIVCDVARPQDVSAEVKDARPDVLVIDGGVMAVPGLPDLGWNFGFEKGLAYACMSETFMLALEQDYRHYSLGIDISMETIAYTKRLARKHGFQLAGFRSFDRPLAQEAWDAVLEARGRSLKQTVASL</sequence>
<evidence type="ECO:0000313" key="5">
    <source>
        <dbReference type="EMBL" id="TCL61845.1"/>
    </source>
</evidence>
<dbReference type="SUPFAM" id="SSF53383">
    <property type="entry name" value="PLP-dependent transferases"/>
    <property type="match status" value="1"/>
</dbReference>
<dbReference type="OrthoDB" id="9801052at2"/>
<dbReference type="GO" id="GO:0008483">
    <property type="term" value="F:transaminase activity"/>
    <property type="evidence" value="ECO:0007669"/>
    <property type="project" value="UniProtKB-KW"/>
</dbReference>
<organism evidence="5 6">
    <name type="scientific">Hydrogenispora ethanolica</name>
    <dbReference type="NCBI Taxonomy" id="1082276"/>
    <lineage>
        <taxon>Bacteria</taxon>
        <taxon>Bacillati</taxon>
        <taxon>Bacillota</taxon>
        <taxon>Hydrogenispora</taxon>
    </lineage>
</organism>
<dbReference type="InterPro" id="IPR049704">
    <property type="entry name" value="Aminotrans_3_PPA_site"/>
</dbReference>
<reference evidence="5 6" key="1">
    <citation type="submission" date="2019-03" db="EMBL/GenBank/DDBJ databases">
        <title>Genomic Encyclopedia of Type Strains, Phase IV (KMG-IV): sequencing the most valuable type-strain genomes for metagenomic binning, comparative biology and taxonomic classification.</title>
        <authorList>
            <person name="Goeker M."/>
        </authorList>
    </citation>
    <scope>NUCLEOTIDE SEQUENCE [LARGE SCALE GENOMIC DNA]</scope>
    <source>
        <strain evidence="5 6">LX-B</strain>
    </source>
</reference>
<dbReference type="EMBL" id="SLUN01000031">
    <property type="protein sequence ID" value="TCL61845.1"/>
    <property type="molecule type" value="Genomic_DNA"/>
</dbReference>
<dbReference type="InterPro" id="IPR050103">
    <property type="entry name" value="Class-III_PLP-dep_AT"/>
</dbReference>
<dbReference type="InterPro" id="IPR036291">
    <property type="entry name" value="NAD(P)-bd_dom_sf"/>
</dbReference>
<comment type="caution">
    <text evidence="5">The sequence shown here is derived from an EMBL/GenBank/DDBJ whole genome shotgun (WGS) entry which is preliminary data.</text>
</comment>
<gene>
    <name evidence="5" type="ORF">EDC14_103114</name>
</gene>
<dbReference type="RefSeq" id="WP_132016093.1">
    <property type="nucleotide sequence ID" value="NZ_SLUN01000031.1"/>
</dbReference>
<dbReference type="FunFam" id="3.40.640.10:FF:000004">
    <property type="entry name" value="Acetylornithine aminotransferase"/>
    <property type="match status" value="1"/>
</dbReference>
<comment type="cofactor">
    <cofactor evidence="1">
        <name>pyridoxal 5'-phosphate</name>
        <dbReference type="ChEBI" id="CHEBI:597326"/>
    </cofactor>
</comment>
<dbReference type="PANTHER" id="PTHR11986">
    <property type="entry name" value="AMINOTRANSFERASE CLASS III"/>
    <property type="match status" value="1"/>
</dbReference>
<evidence type="ECO:0000256" key="1">
    <source>
        <dbReference type="ARBA" id="ARBA00001933"/>
    </source>
</evidence>
<evidence type="ECO:0000256" key="3">
    <source>
        <dbReference type="ARBA" id="ARBA00022679"/>
    </source>
</evidence>
<name>A0A4R1R866_HYDET</name>
<dbReference type="CDD" id="cd00610">
    <property type="entry name" value="OAT_like"/>
    <property type="match status" value="1"/>
</dbReference>
<protein>
    <submittedName>
        <fullName evidence="5">Acetylornithine/succinyldiaminopimelate/putresci ne aminotransferase</fullName>
    </submittedName>
</protein>
<dbReference type="Pfam" id="PF00202">
    <property type="entry name" value="Aminotran_3"/>
    <property type="match status" value="1"/>
</dbReference>
<dbReference type="PANTHER" id="PTHR11986:SF79">
    <property type="entry name" value="ACETYLORNITHINE AMINOTRANSFERASE, MITOCHONDRIAL"/>
    <property type="match status" value="1"/>
</dbReference>
<keyword evidence="3 5" id="KW-0808">Transferase</keyword>
<keyword evidence="2 5" id="KW-0032">Aminotransferase</keyword>
<evidence type="ECO:0000313" key="6">
    <source>
        <dbReference type="Proteomes" id="UP000295008"/>
    </source>
</evidence>
<proteinExistence type="predicted"/>
<dbReference type="AlphaFoldDB" id="A0A4R1R866"/>
<keyword evidence="4" id="KW-0663">Pyridoxal phosphate</keyword>
<dbReference type="GO" id="GO:0042802">
    <property type="term" value="F:identical protein binding"/>
    <property type="evidence" value="ECO:0007669"/>
    <property type="project" value="TreeGrafter"/>
</dbReference>
<dbReference type="PROSITE" id="PS00600">
    <property type="entry name" value="AA_TRANSFER_CLASS_3"/>
    <property type="match status" value="1"/>
</dbReference>
<dbReference type="Gene3D" id="3.40.50.720">
    <property type="entry name" value="NAD(P)-binding Rossmann-like Domain"/>
    <property type="match status" value="1"/>
</dbReference>
<dbReference type="InterPro" id="IPR005814">
    <property type="entry name" value="Aminotrans_3"/>
</dbReference>
<dbReference type="Gene3D" id="3.90.1150.10">
    <property type="entry name" value="Aspartate Aminotransferase, domain 1"/>
    <property type="match status" value="1"/>
</dbReference>
<accession>A0A4R1R866</accession>
<dbReference type="Gene3D" id="3.40.640.10">
    <property type="entry name" value="Type I PLP-dependent aspartate aminotransferase-like (Major domain)"/>
    <property type="match status" value="1"/>
</dbReference>
<dbReference type="SUPFAM" id="SSF51735">
    <property type="entry name" value="NAD(P)-binding Rossmann-fold domains"/>
    <property type="match status" value="1"/>
</dbReference>
<keyword evidence="6" id="KW-1185">Reference proteome</keyword>
<evidence type="ECO:0000256" key="2">
    <source>
        <dbReference type="ARBA" id="ARBA00022576"/>
    </source>
</evidence>
<dbReference type="Proteomes" id="UP000295008">
    <property type="component" value="Unassembled WGS sequence"/>
</dbReference>
<evidence type="ECO:0000256" key="4">
    <source>
        <dbReference type="ARBA" id="ARBA00022898"/>
    </source>
</evidence>
<dbReference type="InterPro" id="IPR015422">
    <property type="entry name" value="PyrdxlP-dep_Trfase_small"/>
</dbReference>
<dbReference type="InterPro" id="IPR015424">
    <property type="entry name" value="PyrdxlP-dep_Trfase"/>
</dbReference>
<dbReference type="InterPro" id="IPR015421">
    <property type="entry name" value="PyrdxlP-dep_Trfase_major"/>
</dbReference>
<dbReference type="GO" id="GO:0030170">
    <property type="term" value="F:pyridoxal phosphate binding"/>
    <property type="evidence" value="ECO:0007669"/>
    <property type="project" value="InterPro"/>
</dbReference>